<accession>A0A8S5RWE3</accession>
<dbReference type="InterPro" id="IPR001387">
    <property type="entry name" value="Cro/C1-type_HTH"/>
</dbReference>
<name>A0A8S5RWE3_9CAUD</name>
<dbReference type="InterPro" id="IPR010982">
    <property type="entry name" value="Lambda_DNA-bd_dom_sf"/>
</dbReference>
<sequence length="68" mass="7708">MYEKYAKRRDELGLTDYKVAQMSGVLTSTLSEWKKHYETDGQSGYQPKLKKISAIASVLGMSVTDFIN</sequence>
<reference evidence="1" key="1">
    <citation type="journal article" date="2021" name="Proc. Natl. Acad. Sci. U.S.A.">
        <title>A Catalog of Tens of Thousands of Viruses from Human Metagenomes Reveals Hidden Associations with Chronic Diseases.</title>
        <authorList>
            <person name="Tisza M.J."/>
            <person name="Buck C.B."/>
        </authorList>
    </citation>
    <scope>NUCLEOTIDE SEQUENCE</scope>
    <source>
        <strain evidence="1">CtLeh52</strain>
    </source>
</reference>
<dbReference type="SUPFAM" id="SSF47413">
    <property type="entry name" value="lambda repressor-like DNA-binding domains"/>
    <property type="match status" value="1"/>
</dbReference>
<protein>
    <submittedName>
        <fullName evidence="1">Helix-turn-helix domain protein</fullName>
    </submittedName>
</protein>
<organism evidence="1">
    <name type="scientific">Siphoviridae sp. ctLeh52</name>
    <dbReference type="NCBI Taxonomy" id="2827849"/>
    <lineage>
        <taxon>Viruses</taxon>
        <taxon>Duplodnaviria</taxon>
        <taxon>Heunggongvirae</taxon>
        <taxon>Uroviricota</taxon>
        <taxon>Caudoviricetes</taxon>
    </lineage>
</organism>
<dbReference type="CDD" id="cd00093">
    <property type="entry name" value="HTH_XRE"/>
    <property type="match status" value="1"/>
</dbReference>
<dbReference type="GO" id="GO:0003677">
    <property type="term" value="F:DNA binding"/>
    <property type="evidence" value="ECO:0007669"/>
    <property type="project" value="InterPro"/>
</dbReference>
<proteinExistence type="predicted"/>
<evidence type="ECO:0000313" key="1">
    <source>
        <dbReference type="EMBL" id="DAF43084.1"/>
    </source>
</evidence>
<dbReference type="EMBL" id="BK032499">
    <property type="protein sequence ID" value="DAF43084.1"/>
    <property type="molecule type" value="Genomic_DNA"/>
</dbReference>
<dbReference type="Gene3D" id="1.10.260.40">
    <property type="entry name" value="lambda repressor-like DNA-binding domains"/>
    <property type="match status" value="1"/>
</dbReference>